<keyword evidence="3" id="KW-0808">Transferase</keyword>
<evidence type="ECO:0000259" key="2">
    <source>
        <dbReference type="Pfam" id="PF13439"/>
    </source>
</evidence>
<protein>
    <submittedName>
        <fullName evidence="3">Glycosyltransferase family 4 protein</fullName>
    </submittedName>
</protein>
<comment type="caution">
    <text evidence="3">The sequence shown here is derived from an EMBL/GenBank/DDBJ whole genome shotgun (WGS) entry which is preliminary data.</text>
</comment>
<name>A0A6B2H1E2_9BACT</name>
<dbReference type="PANTHER" id="PTHR12526">
    <property type="entry name" value="GLYCOSYLTRANSFERASE"/>
    <property type="match status" value="1"/>
</dbReference>
<proteinExistence type="predicted"/>
<gene>
    <name evidence="3" type="ORF">GWO68_09350</name>
</gene>
<sequence>MRILQLVSEKSWRGGEQQVAYLLEELRRLGITCHVCCRKGSAFEEYCRQNGFPYIALSFNKIFPIPTALQLKDYINKHHIELVHMQASHAHTIGVLAHKLGANCKLVLSRRVEFPIGSSFLSKYKYNYHGIKRIICISERVRDVLAKSIKDSSKCVTVYSGINLDRFKDLPTIKTDYLRRTYNIPANNLLIGNISAIDVHKDYFTFLETAKLLKEKGVKATYFAIGTGKLEQEVKKYATDLGLWENVVFTGFLKNVHQVMPELDMFVFTTIKEGLGTTVLDAFASRVPVVASATGGIPEMVEDGVTGMLAPVKQPAIFAEKALQLINNPDLRNAIVANASQRVRKFAKEETALHTLAIYKDILSVH</sequence>
<dbReference type="Pfam" id="PF13439">
    <property type="entry name" value="Glyco_transf_4"/>
    <property type="match status" value="1"/>
</dbReference>
<dbReference type="PANTHER" id="PTHR12526:SF630">
    <property type="entry name" value="GLYCOSYLTRANSFERASE"/>
    <property type="match status" value="1"/>
</dbReference>
<keyword evidence="4" id="KW-1185">Reference proteome</keyword>
<dbReference type="SUPFAM" id="SSF53756">
    <property type="entry name" value="UDP-Glycosyltransferase/glycogen phosphorylase"/>
    <property type="match status" value="1"/>
</dbReference>
<evidence type="ECO:0000259" key="1">
    <source>
        <dbReference type="Pfam" id="PF00534"/>
    </source>
</evidence>
<dbReference type="InterPro" id="IPR028098">
    <property type="entry name" value="Glyco_trans_4-like_N"/>
</dbReference>
<dbReference type="GO" id="GO:0016757">
    <property type="term" value="F:glycosyltransferase activity"/>
    <property type="evidence" value="ECO:0007669"/>
    <property type="project" value="InterPro"/>
</dbReference>
<reference evidence="3 4" key="1">
    <citation type="submission" date="2020-01" db="EMBL/GenBank/DDBJ databases">
        <authorList>
            <person name="Kim M.K."/>
        </authorList>
    </citation>
    <scope>NUCLEOTIDE SEQUENCE [LARGE SCALE GENOMIC DNA]</scope>
    <source>
        <strain evidence="3 4">BT213</strain>
    </source>
</reference>
<dbReference type="Pfam" id="PF00534">
    <property type="entry name" value="Glycos_transf_1"/>
    <property type="match status" value="1"/>
</dbReference>
<dbReference type="Proteomes" id="UP000478546">
    <property type="component" value="Unassembled WGS sequence"/>
</dbReference>
<dbReference type="Gene3D" id="3.40.50.2000">
    <property type="entry name" value="Glycogen Phosphorylase B"/>
    <property type="match status" value="2"/>
</dbReference>
<dbReference type="EMBL" id="JAAEAA010000010">
    <property type="protein sequence ID" value="NDK56123.1"/>
    <property type="molecule type" value="Genomic_DNA"/>
</dbReference>
<evidence type="ECO:0000313" key="4">
    <source>
        <dbReference type="Proteomes" id="UP000478546"/>
    </source>
</evidence>
<dbReference type="CDD" id="cd03801">
    <property type="entry name" value="GT4_PimA-like"/>
    <property type="match status" value="1"/>
</dbReference>
<dbReference type="RefSeq" id="WP_162346185.1">
    <property type="nucleotide sequence ID" value="NZ_JAAEAA010000010.1"/>
</dbReference>
<accession>A0A6B2H1E2</accession>
<feature type="domain" description="Glycosyltransferase subfamily 4-like N-terminal" evidence="2">
    <location>
        <begin position="13"/>
        <end position="166"/>
    </location>
</feature>
<dbReference type="InterPro" id="IPR001296">
    <property type="entry name" value="Glyco_trans_1"/>
</dbReference>
<organism evidence="3 4">
    <name type="scientific">Pontibacter fetidus</name>
    <dbReference type="NCBI Taxonomy" id="2700082"/>
    <lineage>
        <taxon>Bacteria</taxon>
        <taxon>Pseudomonadati</taxon>
        <taxon>Bacteroidota</taxon>
        <taxon>Cytophagia</taxon>
        <taxon>Cytophagales</taxon>
        <taxon>Hymenobacteraceae</taxon>
        <taxon>Pontibacter</taxon>
    </lineage>
</organism>
<feature type="domain" description="Glycosyl transferase family 1" evidence="1">
    <location>
        <begin position="179"/>
        <end position="341"/>
    </location>
</feature>
<dbReference type="AlphaFoldDB" id="A0A6B2H1E2"/>
<evidence type="ECO:0000313" key="3">
    <source>
        <dbReference type="EMBL" id="NDK56123.1"/>
    </source>
</evidence>